<proteinExistence type="predicted"/>
<evidence type="ECO:0000256" key="1">
    <source>
        <dbReference type="SAM" id="MobiDB-lite"/>
    </source>
</evidence>
<dbReference type="EMBL" id="JAINUG010000071">
    <property type="protein sequence ID" value="KAJ8401311.1"/>
    <property type="molecule type" value="Genomic_DNA"/>
</dbReference>
<dbReference type="AlphaFoldDB" id="A0AAD7SEX6"/>
<feature type="region of interest" description="Disordered" evidence="1">
    <location>
        <begin position="1"/>
        <end position="104"/>
    </location>
</feature>
<evidence type="ECO:0000313" key="3">
    <source>
        <dbReference type="Proteomes" id="UP001221898"/>
    </source>
</evidence>
<evidence type="ECO:0000313" key="2">
    <source>
        <dbReference type="EMBL" id="KAJ8401311.1"/>
    </source>
</evidence>
<organism evidence="2 3">
    <name type="scientific">Aldrovandia affinis</name>
    <dbReference type="NCBI Taxonomy" id="143900"/>
    <lineage>
        <taxon>Eukaryota</taxon>
        <taxon>Metazoa</taxon>
        <taxon>Chordata</taxon>
        <taxon>Craniata</taxon>
        <taxon>Vertebrata</taxon>
        <taxon>Euteleostomi</taxon>
        <taxon>Actinopterygii</taxon>
        <taxon>Neopterygii</taxon>
        <taxon>Teleostei</taxon>
        <taxon>Notacanthiformes</taxon>
        <taxon>Halosauridae</taxon>
        <taxon>Aldrovandia</taxon>
    </lineage>
</organism>
<name>A0AAD7SEX6_9TELE</name>
<sequence>MTSAPLKRRGAGGGGCSSGHGAVHLKDEPEIFPARPRLRRVPANRALGAGSTETPPRPLASTGGEAAGGKQQVLMSPPPPHPSPAQTQSRMVREEPPLDHSSSCISITVRPRRGVECPSSVSHSARDLPPAQLMRRASVRPIQLTFY</sequence>
<protein>
    <submittedName>
        <fullName evidence="2">Uncharacterized protein</fullName>
    </submittedName>
</protein>
<accession>A0AAD7SEX6</accession>
<keyword evidence="3" id="KW-1185">Reference proteome</keyword>
<feature type="compositionally biased region" description="Basic residues" evidence="1">
    <location>
        <begin position="1"/>
        <end position="10"/>
    </location>
</feature>
<comment type="caution">
    <text evidence="2">The sequence shown here is derived from an EMBL/GenBank/DDBJ whole genome shotgun (WGS) entry which is preliminary data.</text>
</comment>
<dbReference type="Proteomes" id="UP001221898">
    <property type="component" value="Unassembled WGS sequence"/>
</dbReference>
<gene>
    <name evidence="2" type="ORF">AAFF_G00385420</name>
</gene>
<reference evidence="2" key="1">
    <citation type="journal article" date="2023" name="Science">
        <title>Genome structures resolve the early diversification of teleost fishes.</title>
        <authorList>
            <person name="Parey E."/>
            <person name="Louis A."/>
            <person name="Montfort J."/>
            <person name="Bouchez O."/>
            <person name="Roques C."/>
            <person name="Iampietro C."/>
            <person name="Lluch J."/>
            <person name="Castinel A."/>
            <person name="Donnadieu C."/>
            <person name="Desvignes T."/>
            <person name="Floi Bucao C."/>
            <person name="Jouanno E."/>
            <person name="Wen M."/>
            <person name="Mejri S."/>
            <person name="Dirks R."/>
            <person name="Jansen H."/>
            <person name="Henkel C."/>
            <person name="Chen W.J."/>
            <person name="Zahm M."/>
            <person name="Cabau C."/>
            <person name="Klopp C."/>
            <person name="Thompson A.W."/>
            <person name="Robinson-Rechavi M."/>
            <person name="Braasch I."/>
            <person name="Lecointre G."/>
            <person name="Bobe J."/>
            <person name="Postlethwait J.H."/>
            <person name="Berthelot C."/>
            <person name="Roest Crollius H."/>
            <person name="Guiguen Y."/>
        </authorList>
    </citation>
    <scope>NUCLEOTIDE SEQUENCE</scope>
    <source>
        <strain evidence="2">NC1722</strain>
    </source>
</reference>